<reference evidence="2" key="1">
    <citation type="journal article" date="2018" name="DNA Res.">
        <title>Multiple hybrid de novo genome assembly of finger millet, an orphan allotetraploid crop.</title>
        <authorList>
            <person name="Hatakeyama M."/>
            <person name="Aluri S."/>
            <person name="Balachadran M.T."/>
            <person name="Sivarajan S.R."/>
            <person name="Patrignani A."/>
            <person name="Gruter S."/>
            <person name="Poveda L."/>
            <person name="Shimizu-Inatsugi R."/>
            <person name="Baeten J."/>
            <person name="Francoijs K.J."/>
            <person name="Nataraja K.N."/>
            <person name="Reddy Y.A.N."/>
            <person name="Phadnis S."/>
            <person name="Ravikumar R.L."/>
            <person name="Schlapbach R."/>
            <person name="Sreeman S.M."/>
            <person name="Shimizu K.K."/>
        </authorList>
    </citation>
    <scope>NUCLEOTIDE SEQUENCE</scope>
</reference>
<proteinExistence type="predicted"/>
<gene>
    <name evidence="2" type="primary">ga30347</name>
    <name evidence="2" type="ORF">PR202_ga30347</name>
</gene>
<feature type="compositionally biased region" description="Basic and acidic residues" evidence="1">
    <location>
        <begin position="36"/>
        <end position="52"/>
    </location>
</feature>
<dbReference type="Proteomes" id="UP001054889">
    <property type="component" value="Unassembled WGS sequence"/>
</dbReference>
<evidence type="ECO:0000313" key="2">
    <source>
        <dbReference type="EMBL" id="GJN12100.1"/>
    </source>
</evidence>
<name>A0AAV5DQD9_ELECO</name>
<sequence>MARRRKIRSGWVAGFDDVEQERGRAPRDSVKRELRLDLDRDRGGGAHRERDAAGLVGTDVGRSRLTRRPPSTSRNNDTCPSCSLGLE</sequence>
<dbReference type="EMBL" id="BQKI01000021">
    <property type="protein sequence ID" value="GJN12100.1"/>
    <property type="molecule type" value="Genomic_DNA"/>
</dbReference>
<accession>A0AAV5DQD9</accession>
<evidence type="ECO:0000256" key="1">
    <source>
        <dbReference type="SAM" id="MobiDB-lite"/>
    </source>
</evidence>
<evidence type="ECO:0000313" key="3">
    <source>
        <dbReference type="Proteomes" id="UP001054889"/>
    </source>
</evidence>
<reference evidence="2" key="2">
    <citation type="submission" date="2021-12" db="EMBL/GenBank/DDBJ databases">
        <title>Resequencing data analysis of finger millet.</title>
        <authorList>
            <person name="Hatakeyama M."/>
            <person name="Aluri S."/>
            <person name="Balachadran M.T."/>
            <person name="Sivarajan S.R."/>
            <person name="Poveda L."/>
            <person name="Shimizu-Inatsugi R."/>
            <person name="Schlapbach R."/>
            <person name="Sreeman S.M."/>
            <person name="Shimizu K.K."/>
        </authorList>
    </citation>
    <scope>NUCLEOTIDE SEQUENCE</scope>
</reference>
<feature type="region of interest" description="Disordered" evidence="1">
    <location>
        <begin position="36"/>
        <end position="87"/>
    </location>
</feature>
<dbReference type="AlphaFoldDB" id="A0AAV5DQD9"/>
<protein>
    <submittedName>
        <fullName evidence="2">Uncharacterized protein</fullName>
    </submittedName>
</protein>
<organism evidence="2 3">
    <name type="scientific">Eleusine coracana subsp. coracana</name>
    <dbReference type="NCBI Taxonomy" id="191504"/>
    <lineage>
        <taxon>Eukaryota</taxon>
        <taxon>Viridiplantae</taxon>
        <taxon>Streptophyta</taxon>
        <taxon>Embryophyta</taxon>
        <taxon>Tracheophyta</taxon>
        <taxon>Spermatophyta</taxon>
        <taxon>Magnoliopsida</taxon>
        <taxon>Liliopsida</taxon>
        <taxon>Poales</taxon>
        <taxon>Poaceae</taxon>
        <taxon>PACMAD clade</taxon>
        <taxon>Chloridoideae</taxon>
        <taxon>Cynodonteae</taxon>
        <taxon>Eleusininae</taxon>
        <taxon>Eleusine</taxon>
    </lineage>
</organism>
<comment type="caution">
    <text evidence="2">The sequence shown here is derived from an EMBL/GenBank/DDBJ whole genome shotgun (WGS) entry which is preliminary data.</text>
</comment>
<keyword evidence="3" id="KW-1185">Reference proteome</keyword>